<evidence type="ECO:0000256" key="5">
    <source>
        <dbReference type="ARBA" id="ARBA00022777"/>
    </source>
</evidence>
<evidence type="ECO:0000313" key="9">
    <source>
        <dbReference type="EMBL" id="RCW31643.1"/>
    </source>
</evidence>
<dbReference type="SUPFAM" id="SSF55874">
    <property type="entry name" value="ATPase domain of HSP90 chaperone/DNA topoisomerase II/histidine kinase"/>
    <property type="match status" value="1"/>
</dbReference>
<dbReference type="InterPro" id="IPR004358">
    <property type="entry name" value="Sig_transdc_His_kin-like_C"/>
</dbReference>
<keyword evidence="3" id="KW-0597">Phosphoprotein</keyword>
<gene>
    <name evidence="9" type="ORF">DFO77_11789</name>
</gene>
<feature type="domain" description="Histidine kinase" evidence="8">
    <location>
        <begin position="877"/>
        <end position="1095"/>
    </location>
</feature>
<dbReference type="CDD" id="cd00082">
    <property type="entry name" value="HisKA"/>
    <property type="match status" value="1"/>
</dbReference>
<keyword evidence="7" id="KW-0812">Transmembrane</keyword>
<dbReference type="InterPro" id="IPR036890">
    <property type="entry name" value="HATPase_C_sf"/>
</dbReference>
<dbReference type="Pfam" id="PF07494">
    <property type="entry name" value="Reg_prop"/>
    <property type="match status" value="11"/>
</dbReference>
<dbReference type="Gene3D" id="3.30.565.10">
    <property type="entry name" value="Histidine kinase-like ATPase, C-terminal domain"/>
    <property type="match status" value="1"/>
</dbReference>
<dbReference type="Gene3D" id="2.60.40.10">
    <property type="entry name" value="Immunoglobulins"/>
    <property type="match status" value="1"/>
</dbReference>
<dbReference type="PANTHER" id="PTHR43547:SF2">
    <property type="entry name" value="HYBRID SIGNAL TRANSDUCTION HISTIDINE KINASE C"/>
    <property type="match status" value="1"/>
</dbReference>
<dbReference type="SUPFAM" id="SSF47384">
    <property type="entry name" value="Homodimeric domain of signal transducing histidine kinase"/>
    <property type="match status" value="1"/>
</dbReference>
<dbReference type="InterPro" id="IPR003661">
    <property type="entry name" value="HisK_dim/P_dom"/>
</dbReference>
<name>A0A2T0XRX2_9BACT</name>
<dbReference type="Gene3D" id="2.130.10.10">
    <property type="entry name" value="YVTN repeat-like/Quinoprotein amine dehydrogenase"/>
    <property type="match status" value="4"/>
</dbReference>
<dbReference type="Pfam" id="PF07495">
    <property type="entry name" value="Y_Y_Y"/>
    <property type="match status" value="1"/>
</dbReference>
<dbReference type="PRINTS" id="PR00344">
    <property type="entry name" value="BCTRLSENSOR"/>
</dbReference>
<dbReference type="Proteomes" id="UP000252733">
    <property type="component" value="Unassembled WGS sequence"/>
</dbReference>
<evidence type="ECO:0000256" key="7">
    <source>
        <dbReference type="SAM" id="Phobius"/>
    </source>
</evidence>
<feature type="transmembrane region" description="Helical" evidence="7">
    <location>
        <begin position="783"/>
        <end position="801"/>
    </location>
</feature>
<dbReference type="SMART" id="SM00388">
    <property type="entry name" value="HisKA"/>
    <property type="match status" value="1"/>
</dbReference>
<keyword evidence="7" id="KW-1133">Transmembrane helix</keyword>
<evidence type="ECO:0000259" key="8">
    <source>
        <dbReference type="PROSITE" id="PS50109"/>
    </source>
</evidence>
<dbReference type="RefSeq" id="WP_258176527.1">
    <property type="nucleotide sequence ID" value="NZ_PVTS01000002.1"/>
</dbReference>
<comment type="catalytic activity">
    <reaction evidence="1">
        <text>ATP + protein L-histidine = ADP + protein N-phospho-L-histidine.</text>
        <dbReference type="EC" id="2.7.13.3"/>
    </reaction>
</comment>
<evidence type="ECO:0000313" key="10">
    <source>
        <dbReference type="Proteomes" id="UP000252733"/>
    </source>
</evidence>
<dbReference type="EC" id="2.7.13.3" evidence="2"/>
<accession>A0A2T0XRX2</accession>
<dbReference type="FunFam" id="3.30.565.10:FF:000006">
    <property type="entry name" value="Sensor histidine kinase WalK"/>
    <property type="match status" value="1"/>
</dbReference>
<keyword evidence="6" id="KW-0175">Coiled coil</keyword>
<dbReference type="EMBL" id="QPIZ01000017">
    <property type="protein sequence ID" value="RCW31643.1"/>
    <property type="molecule type" value="Genomic_DNA"/>
</dbReference>
<dbReference type="PANTHER" id="PTHR43547">
    <property type="entry name" value="TWO-COMPONENT HISTIDINE KINASE"/>
    <property type="match status" value="1"/>
</dbReference>
<dbReference type="InterPro" id="IPR011110">
    <property type="entry name" value="Reg_prop"/>
</dbReference>
<dbReference type="GO" id="GO:0000155">
    <property type="term" value="F:phosphorelay sensor kinase activity"/>
    <property type="evidence" value="ECO:0007669"/>
    <property type="project" value="InterPro"/>
</dbReference>
<protein>
    <recommendedName>
        <fullName evidence="2">histidine kinase</fullName>
        <ecNumber evidence="2">2.7.13.3</ecNumber>
    </recommendedName>
</protein>
<evidence type="ECO:0000256" key="6">
    <source>
        <dbReference type="SAM" id="Coils"/>
    </source>
</evidence>
<sequence length="1095" mass="125159">MKFRHFTSKDGLVQNNVVVILQDSKGFMWFGTRAGLNRFDGYDYRLYEYIPGEENTLISSQISALYEDKRGYIWIGHEGGGLDRYNPETDSFENFNRTPETNVELPNSNVSAITEDDQENLWIGTFGNGMYVINKARTRMTHLVHDPENDRSLGANSIRTLLKDSSGNLWVGFWSETGIDRYDPETGVFHHLIVREDKEGVVTGDSFYDIYEDSKGRIWISLRGVGVSCYYPEENRFENYSHDPFNPNSLSSNVVRAIVEDDEGNLWFGTENGGLSILNPSTGKFTNLVNDDFDKESLNNNSIYSLYKDAEGNIWIGTYTGGVNAYFKSYNTFEHFRKKSGREQLNHNSITSFAQDHSGNLWIGTDGGGVNILESNQSRFRHHQFQRGNDTTLGADYVMGVSTDSAKNMWIGTWGGGLNRYDFDTGKFTRYQRNPDNEGAINSNNVSMAYQDSKGNLWVGTFGGGLNLFDYETGTFTNYTNEPGNLLSISNNHVVNILEGDNGLLWLGTDGGGINMMRRNHTFRQFLGIEDNRRGLRNGNILSSLKDEKGGLWFGTNKGLHKLNPEALQFHYYAMDDSLSELRVLGIEEDIHNNLWISSNNGLMVFNPESGYFRRFTTAHGLQDIEFSRGASFEDKDGYLYFGGINGFNRFHPDSVDIAIKAPSIEIVDFEIFNKSVKIGEMDSLLKKSITETSYIEIPWRYSMFSMRYAALNYNFTTDIEYAYKLENFDKEWYFVGKNRKATYTNLNPGRYVFKIKCKIDGAWGKEQRKLEIVILPPFWQTFWFRSLVVLFVLLIFALFYRSRLQRIKKLNRLVEKRTEEIRQKNEVLEDQKQQLLEINVKLTERQEQIEMQARELIRQRNELKQTNATKDKFLSIIAHDLRNPFNTIIGFSELLLSDLDSFERSEVENQLKQILRAGEQTYSLLEDLLMWANSQSGKLNARTEEVDSREVCLNVMELMKDQADRKNIEISCNTLETVLVKADRFMLTTVIRNLLSNAIKFTEQRGNVMLSVVRKHNEAVVTVADTGVGIDEKNLLKLWDVAGHTSHAGTENEQGSGLGLLLCKEFVEKQGGKITVQSRVGKGSVFEFTIPLAD</sequence>
<keyword evidence="7" id="KW-0472">Membrane</keyword>
<evidence type="ECO:0000256" key="1">
    <source>
        <dbReference type="ARBA" id="ARBA00000085"/>
    </source>
</evidence>
<dbReference type="AlphaFoldDB" id="A0A2T0XRX2"/>
<dbReference type="SMART" id="SM00387">
    <property type="entry name" value="HATPase_c"/>
    <property type="match status" value="1"/>
</dbReference>
<keyword evidence="5 9" id="KW-0418">Kinase</keyword>
<dbReference type="PROSITE" id="PS50109">
    <property type="entry name" value="HIS_KIN"/>
    <property type="match status" value="1"/>
</dbReference>
<dbReference type="FunFam" id="2.60.40.10:FF:000791">
    <property type="entry name" value="Two-component system sensor histidine kinase/response regulator"/>
    <property type="match status" value="1"/>
</dbReference>
<dbReference type="Gene3D" id="1.10.287.130">
    <property type="match status" value="1"/>
</dbReference>
<dbReference type="Pfam" id="PF02518">
    <property type="entry name" value="HATPase_c"/>
    <property type="match status" value="1"/>
</dbReference>
<evidence type="ECO:0000256" key="2">
    <source>
        <dbReference type="ARBA" id="ARBA00012438"/>
    </source>
</evidence>
<keyword evidence="10" id="KW-1185">Reference proteome</keyword>
<dbReference type="InterPro" id="IPR036097">
    <property type="entry name" value="HisK_dim/P_sf"/>
</dbReference>
<organism evidence="9 10">
    <name type="scientific">Marinilabilia salmonicolor</name>
    <dbReference type="NCBI Taxonomy" id="989"/>
    <lineage>
        <taxon>Bacteria</taxon>
        <taxon>Pseudomonadati</taxon>
        <taxon>Bacteroidota</taxon>
        <taxon>Bacteroidia</taxon>
        <taxon>Marinilabiliales</taxon>
        <taxon>Marinilabiliaceae</taxon>
        <taxon>Marinilabilia</taxon>
    </lineage>
</organism>
<proteinExistence type="predicted"/>
<dbReference type="InterPro" id="IPR013783">
    <property type="entry name" value="Ig-like_fold"/>
</dbReference>
<dbReference type="InterPro" id="IPR011123">
    <property type="entry name" value="Y_Y_Y"/>
</dbReference>
<dbReference type="InterPro" id="IPR005467">
    <property type="entry name" value="His_kinase_dom"/>
</dbReference>
<comment type="caution">
    <text evidence="9">The sequence shown here is derived from an EMBL/GenBank/DDBJ whole genome shotgun (WGS) entry which is preliminary data.</text>
</comment>
<dbReference type="Pfam" id="PF00512">
    <property type="entry name" value="HisKA"/>
    <property type="match status" value="1"/>
</dbReference>
<dbReference type="SUPFAM" id="SSF63829">
    <property type="entry name" value="Calcium-dependent phosphotriesterase"/>
    <property type="match status" value="3"/>
</dbReference>
<dbReference type="InterPro" id="IPR003594">
    <property type="entry name" value="HATPase_dom"/>
</dbReference>
<reference evidence="9 10" key="1">
    <citation type="submission" date="2018-07" db="EMBL/GenBank/DDBJ databases">
        <title>Freshwater and sediment microbial communities from various areas in North America, analyzing microbe dynamics in response to fracking.</title>
        <authorList>
            <person name="Lamendella R."/>
        </authorList>
    </citation>
    <scope>NUCLEOTIDE SEQUENCE [LARGE SCALE GENOMIC DNA]</scope>
    <source>
        <strain evidence="9 10">160A</strain>
    </source>
</reference>
<evidence type="ECO:0000256" key="4">
    <source>
        <dbReference type="ARBA" id="ARBA00022679"/>
    </source>
</evidence>
<dbReference type="InterPro" id="IPR015943">
    <property type="entry name" value="WD40/YVTN_repeat-like_dom_sf"/>
</dbReference>
<keyword evidence="4" id="KW-0808">Transferase</keyword>
<evidence type="ECO:0000256" key="3">
    <source>
        <dbReference type="ARBA" id="ARBA00022553"/>
    </source>
</evidence>
<feature type="coiled-coil region" evidence="6">
    <location>
        <begin position="808"/>
        <end position="870"/>
    </location>
</feature>